<name>A0A8S9YAW5_9TREM</name>
<keyword evidence="4" id="KW-0378">Hydrolase</keyword>
<comment type="catalytic activity">
    <reaction evidence="10">
        <text>N-hexadecanoyl-1-(9Z-octadecenoyl)-sn-glycero-3-phosphoethanolamine + H2O = N-hexadecanoylethanolamine + 1-(9Z-octadecenoyl)-sn-glycero-3-phosphate + H(+)</text>
        <dbReference type="Rhea" id="RHEA:53168"/>
        <dbReference type="ChEBI" id="CHEBI:15377"/>
        <dbReference type="ChEBI" id="CHEBI:15378"/>
        <dbReference type="ChEBI" id="CHEBI:71464"/>
        <dbReference type="ChEBI" id="CHEBI:74544"/>
        <dbReference type="ChEBI" id="CHEBI:85217"/>
    </reaction>
    <physiologicalReaction direction="left-to-right" evidence="10">
        <dbReference type="Rhea" id="RHEA:53169"/>
    </physiologicalReaction>
</comment>
<dbReference type="InterPro" id="IPR030395">
    <property type="entry name" value="GP_PDE_dom"/>
</dbReference>
<dbReference type="GO" id="GO:0046475">
    <property type="term" value="P:glycerophospholipid catabolic process"/>
    <property type="evidence" value="ECO:0007669"/>
    <property type="project" value="TreeGrafter"/>
</dbReference>
<dbReference type="PROSITE" id="PS51704">
    <property type="entry name" value="GP_PDE"/>
    <property type="match status" value="1"/>
</dbReference>
<dbReference type="EMBL" id="JTDE01022117">
    <property type="protein sequence ID" value="KAF7232048.1"/>
    <property type="molecule type" value="Genomic_DNA"/>
</dbReference>
<keyword evidence="5" id="KW-1133">Transmembrane helix</keyword>
<evidence type="ECO:0000256" key="11">
    <source>
        <dbReference type="ARBA" id="ARBA00048580"/>
    </source>
</evidence>
<evidence type="ECO:0000256" key="8">
    <source>
        <dbReference type="ARBA" id="ARBA00036083"/>
    </source>
</evidence>
<evidence type="ECO:0000313" key="15">
    <source>
        <dbReference type="Proteomes" id="UP000822476"/>
    </source>
</evidence>
<reference evidence="14" key="1">
    <citation type="submission" date="2019-07" db="EMBL/GenBank/DDBJ databases">
        <title>Annotation for the trematode Paragonimus miyazaki's.</title>
        <authorList>
            <person name="Choi Y.-J."/>
        </authorList>
    </citation>
    <scope>NUCLEOTIDE SEQUENCE</scope>
    <source>
        <strain evidence="14">Japan</strain>
    </source>
</reference>
<dbReference type="CDD" id="cd08612">
    <property type="entry name" value="GDPD_GDE4"/>
    <property type="match status" value="1"/>
</dbReference>
<comment type="catalytic activity">
    <reaction evidence="8">
        <text>1-O-hexadecyl-sn-glycero-3-phosphocholine + H2O = 1-O-hexadecyl-sn-glycero-3-phosphate + choline + H(+)</text>
        <dbReference type="Rhea" id="RHEA:41143"/>
        <dbReference type="ChEBI" id="CHEBI:15354"/>
        <dbReference type="ChEBI" id="CHEBI:15377"/>
        <dbReference type="ChEBI" id="CHEBI:15378"/>
        <dbReference type="ChEBI" id="CHEBI:64496"/>
        <dbReference type="ChEBI" id="CHEBI:77580"/>
    </reaction>
    <physiologicalReaction direction="left-to-right" evidence="8">
        <dbReference type="Rhea" id="RHEA:41144"/>
    </physiologicalReaction>
</comment>
<keyword evidence="15" id="KW-1185">Reference proteome</keyword>
<feature type="domain" description="GP-PDE" evidence="13">
    <location>
        <begin position="36"/>
        <end position="311"/>
    </location>
</feature>
<evidence type="ECO:0000256" key="10">
    <source>
        <dbReference type="ARBA" id="ARBA00047538"/>
    </source>
</evidence>
<gene>
    <name evidence="14" type="ORF">EG68_10278</name>
</gene>
<keyword evidence="6" id="KW-0443">Lipid metabolism</keyword>
<evidence type="ECO:0000259" key="13">
    <source>
        <dbReference type="PROSITE" id="PS51704"/>
    </source>
</evidence>
<comment type="catalytic activity">
    <reaction evidence="11">
        <text>1-O-(1Z-octadecenyl)-sn-glycero-3-phospho-N-hexadecanoyl-ethanolamine + H2O = 1-O-(1Z-octadecenyl)-sn-glycero-3-phosphate + N-hexadecanoylethanolamine + H(+)</text>
        <dbReference type="Rhea" id="RHEA:53184"/>
        <dbReference type="ChEBI" id="CHEBI:15377"/>
        <dbReference type="ChEBI" id="CHEBI:15378"/>
        <dbReference type="ChEBI" id="CHEBI:71464"/>
        <dbReference type="ChEBI" id="CHEBI:137009"/>
        <dbReference type="ChEBI" id="CHEBI:137017"/>
    </reaction>
    <physiologicalReaction direction="left-to-right" evidence="11">
        <dbReference type="Rhea" id="RHEA:53185"/>
    </physiologicalReaction>
</comment>
<organism evidence="14 15">
    <name type="scientific">Paragonimus skrjabini miyazakii</name>
    <dbReference type="NCBI Taxonomy" id="59628"/>
    <lineage>
        <taxon>Eukaryota</taxon>
        <taxon>Metazoa</taxon>
        <taxon>Spiralia</taxon>
        <taxon>Lophotrochozoa</taxon>
        <taxon>Platyhelminthes</taxon>
        <taxon>Trematoda</taxon>
        <taxon>Digenea</taxon>
        <taxon>Plagiorchiida</taxon>
        <taxon>Troglotremata</taxon>
        <taxon>Troglotrematidae</taxon>
        <taxon>Paragonimus</taxon>
    </lineage>
</organism>
<evidence type="ECO:0000256" key="6">
    <source>
        <dbReference type="ARBA" id="ARBA00023098"/>
    </source>
</evidence>
<dbReference type="GO" id="GO:0005789">
    <property type="term" value="C:endoplasmic reticulum membrane"/>
    <property type="evidence" value="ECO:0007669"/>
    <property type="project" value="TreeGrafter"/>
</dbReference>
<dbReference type="Pfam" id="PF03009">
    <property type="entry name" value="GDPD"/>
    <property type="match status" value="1"/>
</dbReference>
<evidence type="ECO:0000256" key="4">
    <source>
        <dbReference type="ARBA" id="ARBA00022801"/>
    </source>
</evidence>
<comment type="caution">
    <text evidence="14">The sequence shown here is derived from an EMBL/GenBank/DDBJ whole genome shotgun (WGS) entry which is preliminary data.</text>
</comment>
<evidence type="ECO:0000256" key="5">
    <source>
        <dbReference type="ARBA" id="ARBA00022989"/>
    </source>
</evidence>
<protein>
    <recommendedName>
        <fullName evidence="13">GP-PDE domain-containing protein</fullName>
    </recommendedName>
</protein>
<dbReference type="PANTHER" id="PTHR42758:SF2">
    <property type="entry name" value="PHOSPHATIDYLGLYCEROL PHOSPHOLIPASE C"/>
    <property type="match status" value="1"/>
</dbReference>
<keyword evidence="3" id="KW-0812">Transmembrane</keyword>
<dbReference type="GO" id="GO:0004622">
    <property type="term" value="F:phosphatidylcholine lysophospholipase activity"/>
    <property type="evidence" value="ECO:0007669"/>
    <property type="project" value="TreeGrafter"/>
</dbReference>
<dbReference type="PANTHER" id="PTHR42758">
    <property type="entry name" value="PHOSPHATIDYLGLYCEROL PHOSPHOLIPASE C"/>
    <property type="match status" value="1"/>
</dbReference>
<evidence type="ECO:0000256" key="2">
    <source>
        <dbReference type="ARBA" id="ARBA00007277"/>
    </source>
</evidence>
<accession>A0A8S9YAW5</accession>
<evidence type="ECO:0000256" key="12">
    <source>
        <dbReference type="ARBA" id="ARBA00048947"/>
    </source>
</evidence>
<dbReference type="InterPro" id="IPR017946">
    <property type="entry name" value="PLC-like_Pdiesterase_TIM-brl"/>
</dbReference>
<dbReference type="Proteomes" id="UP000822476">
    <property type="component" value="Unassembled WGS sequence"/>
</dbReference>
<keyword evidence="7" id="KW-0472">Membrane</keyword>
<dbReference type="Gene3D" id="3.20.20.190">
    <property type="entry name" value="Phosphatidylinositol (PI) phosphodiesterase"/>
    <property type="match status" value="1"/>
</dbReference>
<dbReference type="InterPro" id="IPR052271">
    <property type="entry name" value="GDPD-Related"/>
</dbReference>
<comment type="subcellular location">
    <subcellularLocation>
        <location evidence="1">Membrane</location>
    </subcellularLocation>
</comment>
<dbReference type="AlphaFoldDB" id="A0A8S9YAW5"/>
<evidence type="ECO:0000313" key="14">
    <source>
        <dbReference type="EMBL" id="KAF7232048.1"/>
    </source>
</evidence>
<dbReference type="SUPFAM" id="SSF51695">
    <property type="entry name" value="PLC-like phosphodiesterases"/>
    <property type="match status" value="1"/>
</dbReference>
<proteinExistence type="inferred from homology"/>
<evidence type="ECO:0000256" key="3">
    <source>
        <dbReference type="ARBA" id="ARBA00022692"/>
    </source>
</evidence>
<dbReference type="OrthoDB" id="1058301at2759"/>
<evidence type="ECO:0000256" key="7">
    <source>
        <dbReference type="ARBA" id="ARBA00023136"/>
    </source>
</evidence>
<comment type="catalytic activity">
    <reaction evidence="12">
        <text>N,1-di-(9Z-octadecenoyl)-sn-glycero-3-phosphoethanolamine + H2O = N-(9Z-octadecenoyl) ethanolamine + 1-(9Z-octadecenoyl)-sn-glycero-3-phosphate + H(+)</text>
        <dbReference type="Rhea" id="RHEA:56460"/>
        <dbReference type="ChEBI" id="CHEBI:15377"/>
        <dbReference type="ChEBI" id="CHEBI:15378"/>
        <dbReference type="ChEBI" id="CHEBI:71466"/>
        <dbReference type="ChEBI" id="CHEBI:74544"/>
        <dbReference type="ChEBI" id="CHEBI:85222"/>
    </reaction>
    <physiologicalReaction direction="left-to-right" evidence="12">
        <dbReference type="Rhea" id="RHEA:56461"/>
    </physiologicalReaction>
</comment>
<evidence type="ECO:0000256" key="9">
    <source>
        <dbReference type="ARBA" id="ARBA00047392"/>
    </source>
</evidence>
<dbReference type="GO" id="GO:0008081">
    <property type="term" value="F:phosphoric diester hydrolase activity"/>
    <property type="evidence" value="ECO:0007669"/>
    <property type="project" value="InterPro"/>
</dbReference>
<comment type="similarity">
    <text evidence="2">Belongs to the glycerophosphoryl diester phosphodiesterase family.</text>
</comment>
<evidence type="ECO:0000256" key="1">
    <source>
        <dbReference type="ARBA" id="ARBA00004370"/>
    </source>
</evidence>
<sequence length="320" mass="36477">MLEVLTAFVAGYVFASFILLRRPHLLHSRKKFPFIAQHISHRGGAGENVENTKKAFLFAVQSNTQMLELDCRLTKDNQVVVFHDCDLQRCTGHSGPISDFDYSSLPHYLNRLNVFLESGQDFEPSDPSPSPIIPLKEVFEAFPNVAINIDIKVNDDRLINEVSRLINEFSRHRLTVWGGMRKVIVDKCKVANPTVLTYPSPEYVLGFLFAYYVGLLPFLPVSFDCFELPLVSVLRKKGFLKQHNRDTPTTRVLARVFEFLITSPGFIQHLKRRGIPVFIWVCNTDSEFKTAFDMGASGVMTDFPTRLQAFLNANPEFTRQ</sequence>
<comment type="catalytic activity">
    <reaction evidence="9">
        <text>N-(5Z,8Z,11Z,14Z-eicosatetraenoyl)-1-(9Z-octadecenoyl)-sn-glycero-3-phosphoethanolamine + H2O = N-(5Z,8Z,11Z,14Z-eicosatetraenoyl)-ethanolamine + 1-(9Z-octadecenoyl)-sn-glycero-3-phosphate + H(+)</text>
        <dbReference type="Rhea" id="RHEA:45544"/>
        <dbReference type="ChEBI" id="CHEBI:2700"/>
        <dbReference type="ChEBI" id="CHEBI:15377"/>
        <dbReference type="ChEBI" id="CHEBI:15378"/>
        <dbReference type="ChEBI" id="CHEBI:74544"/>
        <dbReference type="ChEBI" id="CHEBI:85223"/>
    </reaction>
    <physiologicalReaction direction="left-to-right" evidence="9">
        <dbReference type="Rhea" id="RHEA:45545"/>
    </physiologicalReaction>
</comment>